<comment type="subcellular location">
    <subcellularLocation>
        <location evidence="9">Cell membrane</location>
        <topology evidence="9">Peripheral membrane protein</topology>
        <orientation evidence="9">Cytoplasmic side</orientation>
    </subcellularLocation>
    <subcellularLocation>
        <location evidence="9">Cytoplasm</location>
    </subcellularLocation>
</comment>
<evidence type="ECO:0000256" key="7">
    <source>
        <dbReference type="ARBA" id="ARBA00023170"/>
    </source>
</evidence>
<dbReference type="GO" id="GO:0006614">
    <property type="term" value="P:SRP-dependent cotranslational protein targeting to membrane"/>
    <property type="evidence" value="ECO:0007669"/>
    <property type="project" value="InterPro"/>
</dbReference>
<evidence type="ECO:0000313" key="12">
    <source>
        <dbReference type="EMBL" id="SUN75000.1"/>
    </source>
</evidence>
<organism evidence="12 13">
    <name type="scientific">Streptococcus mitis</name>
    <dbReference type="NCBI Taxonomy" id="28037"/>
    <lineage>
        <taxon>Bacteria</taxon>
        <taxon>Bacillati</taxon>
        <taxon>Bacillota</taxon>
        <taxon>Bacilli</taxon>
        <taxon>Lactobacillales</taxon>
        <taxon>Streptococcaceae</taxon>
        <taxon>Streptococcus</taxon>
        <taxon>Streptococcus mitis group</taxon>
    </lineage>
</organism>
<evidence type="ECO:0000256" key="2">
    <source>
        <dbReference type="ARBA" id="ARBA00022490"/>
    </source>
</evidence>
<dbReference type="GO" id="GO:0005047">
    <property type="term" value="F:signal recognition particle binding"/>
    <property type="evidence" value="ECO:0007669"/>
    <property type="project" value="TreeGrafter"/>
</dbReference>
<keyword evidence="12" id="KW-0132">Cell division</keyword>
<dbReference type="SUPFAM" id="SSF52540">
    <property type="entry name" value="P-loop containing nucleoside triphosphate hydrolases"/>
    <property type="match status" value="1"/>
</dbReference>
<dbReference type="EC" id="3.6.5.4" evidence="9"/>
<dbReference type="InterPro" id="IPR036225">
    <property type="entry name" value="SRP/SRP_N"/>
</dbReference>
<dbReference type="InterPro" id="IPR013822">
    <property type="entry name" value="Signal_recog_particl_SRP54_hlx"/>
</dbReference>
<gene>
    <name evidence="9 12" type="primary">ftsY</name>
    <name evidence="12" type="ORF">NCTC12261_00980</name>
</gene>
<comment type="catalytic activity">
    <reaction evidence="8 9">
        <text>GTP + H2O = GDP + phosphate + H(+)</text>
        <dbReference type="Rhea" id="RHEA:19669"/>
        <dbReference type="ChEBI" id="CHEBI:15377"/>
        <dbReference type="ChEBI" id="CHEBI:15378"/>
        <dbReference type="ChEBI" id="CHEBI:37565"/>
        <dbReference type="ChEBI" id="CHEBI:43474"/>
        <dbReference type="ChEBI" id="CHEBI:58189"/>
        <dbReference type="EC" id="3.6.5.4"/>
    </reaction>
</comment>
<feature type="compositionally biased region" description="Acidic residues" evidence="10">
    <location>
        <begin position="48"/>
        <end position="72"/>
    </location>
</feature>
<dbReference type="Proteomes" id="UP000255482">
    <property type="component" value="Unassembled WGS sequence"/>
</dbReference>
<evidence type="ECO:0000256" key="3">
    <source>
        <dbReference type="ARBA" id="ARBA00022741"/>
    </source>
</evidence>
<dbReference type="EMBL" id="UHFS01000002">
    <property type="protein sequence ID" value="SUN75000.1"/>
    <property type="molecule type" value="Genomic_DNA"/>
</dbReference>
<evidence type="ECO:0000256" key="5">
    <source>
        <dbReference type="ARBA" id="ARBA00023134"/>
    </source>
</evidence>
<reference evidence="12 13" key="1">
    <citation type="submission" date="2018-06" db="EMBL/GenBank/DDBJ databases">
        <authorList>
            <consortium name="Pathogen Informatics"/>
            <person name="Doyle S."/>
        </authorList>
    </citation>
    <scope>NUCLEOTIDE SEQUENCE [LARGE SCALE GENOMIC DNA]</scope>
    <source>
        <strain evidence="12 13">NCTC12261</strain>
    </source>
</reference>
<feature type="binding site" evidence="9">
    <location>
        <begin position="232"/>
        <end position="239"/>
    </location>
    <ligand>
        <name>GTP</name>
        <dbReference type="ChEBI" id="CHEBI:37565"/>
    </ligand>
</feature>
<evidence type="ECO:0000256" key="10">
    <source>
        <dbReference type="SAM" id="MobiDB-lite"/>
    </source>
</evidence>
<dbReference type="InterPro" id="IPR003593">
    <property type="entry name" value="AAA+_ATPase"/>
</dbReference>
<dbReference type="AlphaFoldDB" id="A0AAX2L817"/>
<protein>
    <recommendedName>
        <fullName evidence="9">Signal recognition particle receptor FtsY</fullName>
        <shortName evidence="9">SRP receptor</shortName>
        <ecNumber evidence="9">3.6.5.4</ecNumber>
    </recommendedName>
</protein>
<comment type="caution">
    <text evidence="12">The sequence shown here is derived from an EMBL/GenBank/DDBJ whole genome shotgun (WGS) entry which is preliminary data.</text>
</comment>
<dbReference type="RefSeq" id="WP_000522340.1">
    <property type="nucleotide sequence ID" value="NZ_CP046335.1"/>
</dbReference>
<comment type="similarity">
    <text evidence="9">Belongs to the GTP-binding SRP family. FtsY subfamily.</text>
</comment>
<dbReference type="Pfam" id="PF00448">
    <property type="entry name" value="SRP54"/>
    <property type="match status" value="1"/>
</dbReference>
<dbReference type="GO" id="GO:0005886">
    <property type="term" value="C:plasma membrane"/>
    <property type="evidence" value="ECO:0007669"/>
    <property type="project" value="UniProtKB-SubCell"/>
</dbReference>
<comment type="function">
    <text evidence="9">Involved in targeting and insertion of nascent membrane proteins into the cytoplasmic membrane. Acts as a receptor for the complex formed by the signal recognition particle (SRP) and the ribosome-nascent chain (RNC).</text>
</comment>
<keyword evidence="1 9" id="KW-1003">Cell membrane</keyword>
<comment type="subunit">
    <text evidence="9">Part of the signal recognition particle protein translocation system, which is composed of SRP and FtsY.</text>
</comment>
<dbReference type="GO" id="GO:0003924">
    <property type="term" value="F:GTPase activity"/>
    <property type="evidence" value="ECO:0007669"/>
    <property type="project" value="UniProtKB-UniRule"/>
</dbReference>
<dbReference type="FunFam" id="3.40.50.300:FF:000053">
    <property type="entry name" value="Signal recognition particle receptor FtsY"/>
    <property type="match status" value="1"/>
</dbReference>
<dbReference type="SMART" id="SM00382">
    <property type="entry name" value="AAA"/>
    <property type="match status" value="1"/>
</dbReference>
<evidence type="ECO:0000256" key="1">
    <source>
        <dbReference type="ARBA" id="ARBA00022475"/>
    </source>
</evidence>
<dbReference type="InterPro" id="IPR000897">
    <property type="entry name" value="SRP54_GTPase_dom"/>
</dbReference>
<dbReference type="PANTHER" id="PTHR43134">
    <property type="entry name" value="SIGNAL RECOGNITION PARTICLE RECEPTOR SUBUNIT ALPHA"/>
    <property type="match status" value="1"/>
</dbReference>
<evidence type="ECO:0000259" key="11">
    <source>
        <dbReference type="PROSITE" id="PS00300"/>
    </source>
</evidence>
<dbReference type="InterPro" id="IPR004390">
    <property type="entry name" value="SR_rcpt_FtsY"/>
</dbReference>
<evidence type="ECO:0000256" key="4">
    <source>
        <dbReference type="ARBA" id="ARBA00022801"/>
    </source>
</evidence>
<keyword evidence="6 9" id="KW-0472">Membrane</keyword>
<dbReference type="Gene3D" id="3.40.50.300">
    <property type="entry name" value="P-loop containing nucleotide triphosphate hydrolases"/>
    <property type="match status" value="1"/>
</dbReference>
<keyword evidence="7 9" id="KW-0675">Receptor</keyword>
<dbReference type="SMART" id="SM00962">
    <property type="entry name" value="SRP54"/>
    <property type="match status" value="1"/>
</dbReference>
<name>A0AAX2L817_STRMT</name>
<dbReference type="HAMAP" id="MF_00920">
    <property type="entry name" value="FtsY"/>
    <property type="match status" value="1"/>
</dbReference>
<keyword evidence="5 9" id="KW-0342">GTP-binding</keyword>
<dbReference type="InterPro" id="IPR027417">
    <property type="entry name" value="P-loop_NTPase"/>
</dbReference>
<keyword evidence="2 9" id="KW-0963">Cytoplasm</keyword>
<feature type="domain" description="SRP54-type proteins GTP-binding" evidence="11">
    <location>
        <begin position="399"/>
        <end position="412"/>
    </location>
</feature>
<dbReference type="SUPFAM" id="SSF47364">
    <property type="entry name" value="Domain of the SRP/SRP receptor G-proteins"/>
    <property type="match status" value="1"/>
</dbReference>
<dbReference type="PROSITE" id="PS00300">
    <property type="entry name" value="SRP54"/>
    <property type="match status" value="1"/>
</dbReference>
<evidence type="ECO:0000256" key="8">
    <source>
        <dbReference type="ARBA" id="ARBA00048027"/>
    </source>
</evidence>
<keyword evidence="3 9" id="KW-0547">Nucleotide-binding</keyword>
<evidence type="ECO:0000313" key="13">
    <source>
        <dbReference type="Proteomes" id="UP000255482"/>
    </source>
</evidence>
<dbReference type="NCBIfam" id="TIGR00064">
    <property type="entry name" value="ftsY"/>
    <property type="match status" value="1"/>
</dbReference>
<dbReference type="GO" id="GO:0051301">
    <property type="term" value="P:cell division"/>
    <property type="evidence" value="ECO:0007669"/>
    <property type="project" value="UniProtKB-KW"/>
</dbReference>
<dbReference type="GO" id="GO:0005737">
    <property type="term" value="C:cytoplasm"/>
    <property type="evidence" value="ECO:0007669"/>
    <property type="project" value="UniProtKB-SubCell"/>
</dbReference>
<dbReference type="FunFam" id="1.20.120.140:FF:000002">
    <property type="entry name" value="Signal recognition particle receptor FtsY"/>
    <property type="match status" value="1"/>
</dbReference>
<feature type="binding site" evidence="9">
    <location>
        <begin position="378"/>
        <end position="381"/>
    </location>
    <ligand>
        <name>GTP</name>
        <dbReference type="ChEBI" id="CHEBI:37565"/>
    </ligand>
</feature>
<dbReference type="PANTHER" id="PTHR43134:SF1">
    <property type="entry name" value="SIGNAL RECOGNITION PARTICLE RECEPTOR SUBUNIT ALPHA"/>
    <property type="match status" value="1"/>
</dbReference>
<keyword evidence="12" id="KW-0131">Cell cycle</keyword>
<sequence length="429" mass="47796">MGLFDRLFGKKEEPKIEEVVKEALENLDLSEDVEPALTEAEELPHEEAEVESSEEALLQEEENQDTVEESLDSEPTVEVSQEEIEEFPNSEEVTEEENTELLETVEENNSEVLEAETTQVEETVQEKYDRSLKKTRTGFGARLNAFFANFRSVDEEFFEELEELLIMSDVGVQVASNLTEELRYEAKLENAKKPDALRRVIIEKLVELYEKDGNYDERIHFQDGLTVMLFVGVNGVGKTTSIGKLAHRYKQAGKKVMLVAADTFRAGAVAQLAEWGRRVDVPVVTGAEKADPASVVFDGMERAVSEGIDILMIDTAGRLQNKDNLMAELEKIGRIIKRVVPEAPHETFLALDASTGQNALVQAKEFSKITPLTGIVLTKIDGTARGGVVLAIREELNIPVKLIGFGEKIDDIGEFNSENFMKGLLEGLI</sequence>
<feature type="binding site" evidence="9">
    <location>
        <begin position="314"/>
        <end position="318"/>
    </location>
    <ligand>
        <name>GTP</name>
        <dbReference type="ChEBI" id="CHEBI:37565"/>
    </ligand>
</feature>
<accession>A0AAX2L817</accession>
<dbReference type="CDD" id="cd17874">
    <property type="entry name" value="FtsY"/>
    <property type="match status" value="1"/>
</dbReference>
<dbReference type="Gene3D" id="1.20.120.140">
    <property type="entry name" value="Signal recognition particle SRP54, nucleotide-binding domain"/>
    <property type="match status" value="1"/>
</dbReference>
<dbReference type="Pfam" id="PF02881">
    <property type="entry name" value="SRP54_N"/>
    <property type="match status" value="1"/>
</dbReference>
<evidence type="ECO:0000256" key="6">
    <source>
        <dbReference type="ARBA" id="ARBA00023136"/>
    </source>
</evidence>
<feature type="region of interest" description="Disordered" evidence="10">
    <location>
        <begin position="27"/>
        <end position="97"/>
    </location>
</feature>
<feature type="compositionally biased region" description="Acidic residues" evidence="10">
    <location>
        <begin position="80"/>
        <end position="97"/>
    </location>
</feature>
<evidence type="ECO:0000256" key="9">
    <source>
        <dbReference type="HAMAP-Rule" id="MF_00920"/>
    </source>
</evidence>
<dbReference type="InterPro" id="IPR042101">
    <property type="entry name" value="SRP54_N_sf"/>
</dbReference>
<dbReference type="SMART" id="SM00963">
    <property type="entry name" value="SRP54_N"/>
    <property type="match status" value="1"/>
</dbReference>
<keyword evidence="4 9" id="KW-0378">Hydrolase</keyword>
<proteinExistence type="inferred from homology"/>
<dbReference type="GO" id="GO:0005525">
    <property type="term" value="F:GTP binding"/>
    <property type="evidence" value="ECO:0007669"/>
    <property type="project" value="UniProtKB-UniRule"/>
</dbReference>